<sequence>MPIDAMCRGVPSESNVPVRHYINCESAGCAVEQHEASICFLDNELNLASATEAAPVFWPSPVAAYRQGPCYGFRGRLWVWGGGRLLQELGWRRMGHSSRSSGGPDREGGKPAQPEREWEQQHLCPRILDGPVHASSIACVSLLPDSCSSSSNCLKRSVSSRHSRLRRLYSSFSS</sequence>
<evidence type="ECO:0000313" key="2">
    <source>
        <dbReference type="Proteomes" id="UP001157502"/>
    </source>
</evidence>
<protein>
    <submittedName>
        <fullName evidence="1">Uncharacterized protein</fullName>
    </submittedName>
</protein>
<comment type="caution">
    <text evidence="1">The sequence shown here is derived from an EMBL/GenBank/DDBJ whole genome shotgun (WGS) entry which is preliminary data.</text>
</comment>
<evidence type="ECO:0000313" key="1">
    <source>
        <dbReference type="EMBL" id="KAJ8011405.1"/>
    </source>
</evidence>
<dbReference type="EMBL" id="CM055732">
    <property type="protein sequence ID" value="KAJ8011405.1"/>
    <property type="molecule type" value="Genomic_DNA"/>
</dbReference>
<keyword evidence="2" id="KW-1185">Reference proteome</keyword>
<accession>A0ACC2H6W7</accession>
<gene>
    <name evidence="1" type="ORF">DPEC_G00057860</name>
</gene>
<organism evidence="1 2">
    <name type="scientific">Dallia pectoralis</name>
    <name type="common">Alaska blackfish</name>
    <dbReference type="NCBI Taxonomy" id="75939"/>
    <lineage>
        <taxon>Eukaryota</taxon>
        <taxon>Metazoa</taxon>
        <taxon>Chordata</taxon>
        <taxon>Craniata</taxon>
        <taxon>Vertebrata</taxon>
        <taxon>Euteleostomi</taxon>
        <taxon>Actinopterygii</taxon>
        <taxon>Neopterygii</taxon>
        <taxon>Teleostei</taxon>
        <taxon>Protacanthopterygii</taxon>
        <taxon>Esociformes</taxon>
        <taxon>Umbridae</taxon>
        <taxon>Dallia</taxon>
    </lineage>
</organism>
<proteinExistence type="predicted"/>
<name>A0ACC2H6W7_DALPE</name>
<dbReference type="Proteomes" id="UP001157502">
    <property type="component" value="Chromosome 5"/>
</dbReference>
<reference evidence="1" key="1">
    <citation type="submission" date="2021-05" db="EMBL/GenBank/DDBJ databases">
        <authorList>
            <person name="Pan Q."/>
            <person name="Jouanno E."/>
            <person name="Zahm M."/>
            <person name="Klopp C."/>
            <person name="Cabau C."/>
            <person name="Louis A."/>
            <person name="Berthelot C."/>
            <person name="Parey E."/>
            <person name="Roest Crollius H."/>
            <person name="Montfort J."/>
            <person name="Robinson-Rechavi M."/>
            <person name="Bouchez O."/>
            <person name="Lampietro C."/>
            <person name="Lopez Roques C."/>
            <person name="Donnadieu C."/>
            <person name="Postlethwait J."/>
            <person name="Bobe J."/>
            <person name="Dillon D."/>
            <person name="Chandos A."/>
            <person name="von Hippel F."/>
            <person name="Guiguen Y."/>
        </authorList>
    </citation>
    <scope>NUCLEOTIDE SEQUENCE</scope>
    <source>
        <strain evidence="1">YG-Jan2019</strain>
    </source>
</reference>